<dbReference type="Proteomes" id="UP001148838">
    <property type="component" value="Unassembled WGS sequence"/>
</dbReference>
<organism evidence="2 3">
    <name type="scientific">Periplaneta americana</name>
    <name type="common">American cockroach</name>
    <name type="synonym">Blatta americana</name>
    <dbReference type="NCBI Taxonomy" id="6978"/>
    <lineage>
        <taxon>Eukaryota</taxon>
        <taxon>Metazoa</taxon>
        <taxon>Ecdysozoa</taxon>
        <taxon>Arthropoda</taxon>
        <taxon>Hexapoda</taxon>
        <taxon>Insecta</taxon>
        <taxon>Pterygota</taxon>
        <taxon>Neoptera</taxon>
        <taxon>Polyneoptera</taxon>
        <taxon>Dictyoptera</taxon>
        <taxon>Blattodea</taxon>
        <taxon>Blattoidea</taxon>
        <taxon>Blattidae</taxon>
        <taxon>Blattinae</taxon>
        <taxon>Periplaneta</taxon>
    </lineage>
</organism>
<proteinExistence type="predicted"/>
<feature type="compositionally biased region" description="Polar residues" evidence="1">
    <location>
        <begin position="26"/>
        <end position="35"/>
    </location>
</feature>
<reference evidence="2 3" key="1">
    <citation type="journal article" date="2022" name="Allergy">
        <title>Genome assembly and annotation of Periplaneta americana reveal a comprehensive cockroach allergen profile.</title>
        <authorList>
            <person name="Wang L."/>
            <person name="Xiong Q."/>
            <person name="Saelim N."/>
            <person name="Wang L."/>
            <person name="Nong W."/>
            <person name="Wan A.T."/>
            <person name="Shi M."/>
            <person name="Liu X."/>
            <person name="Cao Q."/>
            <person name="Hui J.H.L."/>
            <person name="Sookrung N."/>
            <person name="Leung T.F."/>
            <person name="Tungtrongchitr A."/>
            <person name="Tsui S.K.W."/>
        </authorList>
    </citation>
    <scope>NUCLEOTIDE SEQUENCE [LARGE SCALE GENOMIC DNA]</scope>
    <source>
        <strain evidence="2">PWHHKU_190912</strain>
    </source>
</reference>
<sequence>MAGLCEGGNEPADSLKDREDGLHPGEQNSVRNLEQQRPLKGNAFIFCFDVPSEFQSLGRAIVKEDEYEEVRWDEELKTKIREAAATVTDDMLKIVWEEFDYRLDICRVTRGSHIESL</sequence>
<feature type="region of interest" description="Disordered" evidence="1">
    <location>
        <begin position="1"/>
        <end position="35"/>
    </location>
</feature>
<evidence type="ECO:0000313" key="3">
    <source>
        <dbReference type="Proteomes" id="UP001148838"/>
    </source>
</evidence>
<gene>
    <name evidence="2" type="ORF">ANN_17084</name>
</gene>
<comment type="caution">
    <text evidence="2">The sequence shown here is derived from an EMBL/GenBank/DDBJ whole genome shotgun (WGS) entry which is preliminary data.</text>
</comment>
<evidence type="ECO:0000313" key="2">
    <source>
        <dbReference type="EMBL" id="KAJ4436952.1"/>
    </source>
</evidence>
<protein>
    <submittedName>
        <fullName evidence="2">Uncharacterized protein</fullName>
    </submittedName>
</protein>
<name>A0ABQ8STC6_PERAM</name>
<dbReference type="EMBL" id="JAJSOF020000021">
    <property type="protein sequence ID" value="KAJ4436952.1"/>
    <property type="molecule type" value="Genomic_DNA"/>
</dbReference>
<evidence type="ECO:0000256" key="1">
    <source>
        <dbReference type="SAM" id="MobiDB-lite"/>
    </source>
</evidence>
<keyword evidence="3" id="KW-1185">Reference proteome</keyword>
<feature type="compositionally biased region" description="Basic and acidic residues" evidence="1">
    <location>
        <begin position="13"/>
        <end position="23"/>
    </location>
</feature>
<accession>A0ABQ8STC6</accession>